<sequence>MYHLVGLSRSCCLVVLVRQRFKL</sequence>
<name>A0A2P2PTH9_RHIMU</name>
<evidence type="ECO:0000313" key="1">
    <source>
        <dbReference type="EMBL" id="MBX58027.1"/>
    </source>
</evidence>
<proteinExistence type="predicted"/>
<reference evidence="1" key="1">
    <citation type="submission" date="2018-02" db="EMBL/GenBank/DDBJ databases">
        <title>Rhizophora mucronata_Transcriptome.</title>
        <authorList>
            <person name="Meera S.P."/>
            <person name="Sreeshan A."/>
            <person name="Augustine A."/>
        </authorList>
    </citation>
    <scope>NUCLEOTIDE SEQUENCE</scope>
    <source>
        <tissue evidence="1">Leaf</tissue>
    </source>
</reference>
<organism evidence="1">
    <name type="scientific">Rhizophora mucronata</name>
    <name type="common">Asiatic mangrove</name>
    <dbReference type="NCBI Taxonomy" id="61149"/>
    <lineage>
        <taxon>Eukaryota</taxon>
        <taxon>Viridiplantae</taxon>
        <taxon>Streptophyta</taxon>
        <taxon>Embryophyta</taxon>
        <taxon>Tracheophyta</taxon>
        <taxon>Spermatophyta</taxon>
        <taxon>Magnoliopsida</taxon>
        <taxon>eudicotyledons</taxon>
        <taxon>Gunneridae</taxon>
        <taxon>Pentapetalae</taxon>
        <taxon>rosids</taxon>
        <taxon>fabids</taxon>
        <taxon>Malpighiales</taxon>
        <taxon>Rhizophoraceae</taxon>
        <taxon>Rhizophora</taxon>
    </lineage>
</organism>
<dbReference type="EMBL" id="GGEC01077543">
    <property type="protein sequence ID" value="MBX58027.1"/>
    <property type="molecule type" value="Transcribed_RNA"/>
</dbReference>
<dbReference type="AlphaFoldDB" id="A0A2P2PTH9"/>
<protein>
    <submittedName>
        <fullName evidence="1">Uncharacterized protein</fullName>
    </submittedName>
</protein>
<accession>A0A2P2PTH9</accession>